<evidence type="ECO:0000313" key="3">
    <source>
        <dbReference type="Proteomes" id="UP000605990"/>
    </source>
</evidence>
<comment type="caution">
    <text evidence="2">The sequence shown here is derived from an EMBL/GenBank/DDBJ whole genome shotgun (WGS) entry which is preliminary data.</text>
</comment>
<name>A0ABR7J2F2_9FLAO</name>
<reference evidence="2 3" key="1">
    <citation type="submission" date="2020-08" db="EMBL/GenBank/DDBJ databases">
        <title>Description of novel Flavobacterium F-408 isolate.</title>
        <authorList>
            <person name="Saticioglu I.B."/>
            <person name="Duman M."/>
            <person name="Altun S."/>
        </authorList>
    </citation>
    <scope>NUCLEOTIDE SEQUENCE [LARGE SCALE GENOMIC DNA]</scope>
    <source>
        <strain evidence="2 3">F-408</strain>
    </source>
</reference>
<dbReference type="EMBL" id="JACRUN010000022">
    <property type="protein sequence ID" value="MBC5836271.1"/>
    <property type="molecule type" value="Genomic_DNA"/>
</dbReference>
<proteinExistence type="predicted"/>
<keyword evidence="1" id="KW-0175">Coiled coil</keyword>
<protein>
    <submittedName>
        <fullName evidence="2">Uncharacterized protein</fullName>
    </submittedName>
</protein>
<keyword evidence="3" id="KW-1185">Reference proteome</keyword>
<evidence type="ECO:0000313" key="2">
    <source>
        <dbReference type="EMBL" id="MBC5836271.1"/>
    </source>
</evidence>
<gene>
    <name evidence="2" type="ORF">H8R27_15375</name>
</gene>
<dbReference type="Proteomes" id="UP000605990">
    <property type="component" value="Unassembled WGS sequence"/>
</dbReference>
<feature type="coiled-coil region" evidence="1">
    <location>
        <begin position="233"/>
        <end position="267"/>
    </location>
</feature>
<sequence length="336" mass="39837">MNELIGIRSFNHLEINDLKRDFLIFDKIFVVGLSEWKEVFEQKSFESTEALIEQKGLIPLNDFIIYNGLLEMNSQVKKNFGDFDNYYDKNKTDEIDFRNSNIQYLINEGKLIFDYNNIKKPIINTDVYSQIRPIIESKLNDAKNKSLYDLFMLSDMCHDLKVRILSTQYDESKFLAIPCENSIYNIDGITDKKQDTFHLILNDFPILNVEKLPWEEIFNFKNDPETYNSIWGLRNWISNISKTQKNIGEIEEEYRYLRNKYEQAIKLHKLKTSNSVFQTTIQTSAELIENVAKLKLRNVSDLFFKFKENKISLMETELKSEGNQFAYLFKVKEKFK</sequence>
<evidence type="ECO:0000256" key="1">
    <source>
        <dbReference type="SAM" id="Coils"/>
    </source>
</evidence>
<accession>A0ABR7J2F2</accession>
<organism evidence="2 3">
    <name type="scientific">Flavobacterium bernardetii</name>
    <dbReference type="NCBI Taxonomy" id="2813823"/>
    <lineage>
        <taxon>Bacteria</taxon>
        <taxon>Pseudomonadati</taxon>
        <taxon>Bacteroidota</taxon>
        <taxon>Flavobacteriia</taxon>
        <taxon>Flavobacteriales</taxon>
        <taxon>Flavobacteriaceae</taxon>
        <taxon>Flavobacterium</taxon>
    </lineage>
</organism>